<dbReference type="RefSeq" id="WP_162423659.1">
    <property type="nucleotide sequence ID" value="NZ_WVIE01000013.1"/>
</dbReference>
<keyword evidence="5 7" id="KW-1133">Transmembrane helix</keyword>
<evidence type="ECO:0000256" key="5">
    <source>
        <dbReference type="ARBA" id="ARBA00022989"/>
    </source>
</evidence>
<reference evidence="11" key="1">
    <citation type="submission" date="2019-12" db="EMBL/GenBank/DDBJ databases">
        <title>High-Quality draft genome sequences of three cyanobacteria isolated from the limestone walls of the Old Cathedral of Coimbra.</title>
        <authorList>
            <person name="Tiago I."/>
            <person name="Soares F."/>
            <person name="Portugal A."/>
        </authorList>
    </citation>
    <scope>NUCLEOTIDE SEQUENCE</scope>
    <source>
        <strain evidence="11">A</strain>
    </source>
</reference>
<evidence type="ECO:0000256" key="7">
    <source>
        <dbReference type="SAM" id="Phobius"/>
    </source>
</evidence>
<evidence type="ECO:0000256" key="4">
    <source>
        <dbReference type="ARBA" id="ARBA00022692"/>
    </source>
</evidence>
<name>A0A8J7Z116_9CYAN</name>
<protein>
    <submittedName>
        <fullName evidence="11">Mechanosensitive ion channel</fullName>
    </submittedName>
</protein>
<accession>A0A8J7Z116</accession>
<dbReference type="InterPro" id="IPR023408">
    <property type="entry name" value="MscS_beta-dom_sf"/>
</dbReference>
<dbReference type="InterPro" id="IPR011066">
    <property type="entry name" value="MscS_channel_C_sf"/>
</dbReference>
<evidence type="ECO:0000259" key="10">
    <source>
        <dbReference type="Pfam" id="PF21088"/>
    </source>
</evidence>
<organism evidence="11 12">
    <name type="scientific">Myxacorys almedinensis A</name>
    <dbReference type="NCBI Taxonomy" id="2690445"/>
    <lineage>
        <taxon>Bacteria</taxon>
        <taxon>Bacillati</taxon>
        <taxon>Cyanobacteriota</taxon>
        <taxon>Cyanophyceae</taxon>
        <taxon>Leptolyngbyales</taxon>
        <taxon>Leptolyngbyaceae</taxon>
        <taxon>Myxacorys</taxon>
        <taxon>Myxacorys almedinensis</taxon>
    </lineage>
</organism>
<evidence type="ECO:0000259" key="8">
    <source>
        <dbReference type="Pfam" id="PF00924"/>
    </source>
</evidence>
<dbReference type="Gene3D" id="2.30.30.60">
    <property type="match status" value="1"/>
</dbReference>
<dbReference type="SUPFAM" id="SSF82689">
    <property type="entry name" value="Mechanosensitive channel protein MscS (YggB), C-terminal domain"/>
    <property type="match status" value="1"/>
</dbReference>
<dbReference type="SUPFAM" id="SSF50182">
    <property type="entry name" value="Sm-like ribonucleoproteins"/>
    <property type="match status" value="1"/>
</dbReference>
<sequence>MARKPWQHSLVGYVVGLSLVLFLNQPGVAQEAVLSSPSPSRLPQLELPRQLSNSLTADASVQTGVVRLDGRPLLTIASPVARDGAQSDTTTLLNVRIQGIEATLNRIATHDLNEAELSVTSSIDSSSSLPILSVNTQYLMTVTTLDAQLQGQEPSAYAEELTQIIRAALLRSRQERQPEFLGRQVLVALGILAGMAAASRILAYVQRRLKEQRDRIEAEMPTVSPTQDLPPHQVHWLVQQQMIKRQQRNFKDVQRRLLKLGHVAIWSGGGFALLGLFPYTRWLQPIVLSTPLKVGAIVLLTYVLMRVSDIFIDRLFQVLEKGEFLSSEDSQRFSLRLSTFSRVAKSLAVIILFSISILAILSSIGIEIIPLLAGAGIVGLGISLASQSLIKDIINGFLILLEDQYAVGDVIQVGQVSGLVESLNLRITQLRNAEGRLITIPNSTITVVENLSKDWSRVDLAIILSSSTSLDRALPLIQAVGDNLRRDQVWQEKIIEPPEVLGVDDLSSTGVTIRVWIKTQPLEQWNVGREFRRRLKLTLDAEGIEIGVPQQVLSLHENSKYKNFEPESSQDEN</sequence>
<dbReference type="InterPro" id="IPR006685">
    <property type="entry name" value="MscS_channel_2nd"/>
</dbReference>
<dbReference type="PANTHER" id="PTHR30460:SF0">
    <property type="entry name" value="MODERATE CONDUCTANCE MECHANOSENSITIVE CHANNEL YBIO"/>
    <property type="match status" value="1"/>
</dbReference>
<dbReference type="InterPro" id="IPR045276">
    <property type="entry name" value="YbiO_bact"/>
</dbReference>
<dbReference type="Pfam" id="PF00924">
    <property type="entry name" value="MS_channel_2nd"/>
    <property type="match status" value="1"/>
</dbReference>
<feature type="domain" description="Mechanosensitive ion channel MscS" evidence="8">
    <location>
        <begin position="389"/>
        <end position="453"/>
    </location>
</feature>
<evidence type="ECO:0000256" key="1">
    <source>
        <dbReference type="ARBA" id="ARBA00004651"/>
    </source>
</evidence>
<feature type="transmembrane region" description="Helical" evidence="7">
    <location>
        <begin position="257"/>
        <end position="280"/>
    </location>
</feature>
<evidence type="ECO:0000256" key="3">
    <source>
        <dbReference type="ARBA" id="ARBA00022475"/>
    </source>
</evidence>
<evidence type="ECO:0000256" key="6">
    <source>
        <dbReference type="ARBA" id="ARBA00023136"/>
    </source>
</evidence>
<evidence type="ECO:0000313" key="11">
    <source>
        <dbReference type="EMBL" id="NDJ18134.1"/>
    </source>
</evidence>
<feature type="transmembrane region" description="Helical" evidence="7">
    <location>
        <begin position="343"/>
        <end position="362"/>
    </location>
</feature>
<comment type="caution">
    <text evidence="11">The sequence shown here is derived from an EMBL/GenBank/DDBJ whole genome shotgun (WGS) entry which is preliminary data.</text>
</comment>
<dbReference type="FunFam" id="2.30.30.60:FF:000001">
    <property type="entry name" value="MscS Mechanosensitive ion channel"/>
    <property type="match status" value="1"/>
</dbReference>
<dbReference type="Pfam" id="PF21088">
    <property type="entry name" value="MS_channel_1st"/>
    <property type="match status" value="1"/>
</dbReference>
<dbReference type="GO" id="GO:0005886">
    <property type="term" value="C:plasma membrane"/>
    <property type="evidence" value="ECO:0007669"/>
    <property type="project" value="UniProtKB-SubCell"/>
</dbReference>
<dbReference type="Gene3D" id="3.30.70.100">
    <property type="match status" value="1"/>
</dbReference>
<dbReference type="InterPro" id="IPR011014">
    <property type="entry name" value="MscS_channel_TM-2"/>
</dbReference>
<dbReference type="InterPro" id="IPR010920">
    <property type="entry name" value="LSM_dom_sf"/>
</dbReference>
<keyword evidence="4 7" id="KW-0812">Transmembrane</keyword>
<gene>
    <name evidence="11" type="ORF">GS601_12680</name>
</gene>
<keyword evidence="3" id="KW-1003">Cell membrane</keyword>
<evidence type="ECO:0000313" key="12">
    <source>
        <dbReference type="Proteomes" id="UP000646053"/>
    </source>
</evidence>
<comment type="subcellular location">
    <subcellularLocation>
        <location evidence="1">Cell membrane</location>
        <topology evidence="1">Multi-pass membrane protein</topology>
    </subcellularLocation>
</comment>
<dbReference type="PANTHER" id="PTHR30460">
    <property type="entry name" value="MODERATE CONDUCTANCE MECHANOSENSITIVE CHANNEL YBIO"/>
    <property type="match status" value="1"/>
</dbReference>
<dbReference type="Gene3D" id="1.10.287.1260">
    <property type="match status" value="1"/>
</dbReference>
<feature type="transmembrane region" description="Helical" evidence="7">
    <location>
        <begin position="286"/>
        <end position="305"/>
    </location>
</feature>
<comment type="similarity">
    <text evidence="2">Belongs to the MscS (TC 1.A.23) family.</text>
</comment>
<dbReference type="AlphaFoldDB" id="A0A8J7Z116"/>
<dbReference type="Pfam" id="PF21082">
    <property type="entry name" value="MS_channel_3rd"/>
    <property type="match status" value="1"/>
</dbReference>
<dbReference type="Proteomes" id="UP000646053">
    <property type="component" value="Unassembled WGS sequence"/>
</dbReference>
<dbReference type="GO" id="GO:0008381">
    <property type="term" value="F:mechanosensitive monoatomic ion channel activity"/>
    <property type="evidence" value="ECO:0007669"/>
    <property type="project" value="InterPro"/>
</dbReference>
<dbReference type="InterPro" id="IPR049278">
    <property type="entry name" value="MS_channel_C"/>
</dbReference>
<feature type="domain" description="Mechanosensitive ion channel transmembrane helices 2/3" evidence="10">
    <location>
        <begin position="349"/>
        <end position="387"/>
    </location>
</feature>
<evidence type="ECO:0000256" key="2">
    <source>
        <dbReference type="ARBA" id="ARBA00008017"/>
    </source>
</evidence>
<keyword evidence="12" id="KW-1185">Reference proteome</keyword>
<feature type="domain" description="Mechanosensitive ion channel MscS C-terminal" evidence="9">
    <location>
        <begin position="467"/>
        <end position="546"/>
    </location>
</feature>
<proteinExistence type="inferred from homology"/>
<keyword evidence="6 7" id="KW-0472">Membrane</keyword>
<dbReference type="SUPFAM" id="SSF82861">
    <property type="entry name" value="Mechanosensitive channel protein MscS (YggB), transmembrane region"/>
    <property type="match status" value="1"/>
</dbReference>
<dbReference type="EMBL" id="WVIE01000013">
    <property type="protein sequence ID" value="NDJ18134.1"/>
    <property type="molecule type" value="Genomic_DNA"/>
</dbReference>
<dbReference type="InterPro" id="IPR049142">
    <property type="entry name" value="MS_channel_1st"/>
</dbReference>
<evidence type="ECO:0000259" key="9">
    <source>
        <dbReference type="Pfam" id="PF21082"/>
    </source>
</evidence>
<feature type="transmembrane region" description="Helical" evidence="7">
    <location>
        <begin position="185"/>
        <end position="205"/>
    </location>
</feature>